<evidence type="ECO:0000313" key="1">
    <source>
        <dbReference type="Proteomes" id="UP000887580"/>
    </source>
</evidence>
<evidence type="ECO:0000313" key="2">
    <source>
        <dbReference type="WBParaSite" id="PS1159_v2.g5845.t1"/>
    </source>
</evidence>
<protein>
    <submittedName>
        <fullName evidence="2">Uncharacterized protein</fullName>
    </submittedName>
</protein>
<organism evidence="1 2">
    <name type="scientific">Panagrolaimus sp. PS1159</name>
    <dbReference type="NCBI Taxonomy" id="55785"/>
    <lineage>
        <taxon>Eukaryota</taxon>
        <taxon>Metazoa</taxon>
        <taxon>Ecdysozoa</taxon>
        <taxon>Nematoda</taxon>
        <taxon>Chromadorea</taxon>
        <taxon>Rhabditida</taxon>
        <taxon>Tylenchina</taxon>
        <taxon>Panagrolaimomorpha</taxon>
        <taxon>Panagrolaimoidea</taxon>
        <taxon>Panagrolaimidae</taxon>
        <taxon>Panagrolaimus</taxon>
    </lineage>
</organism>
<sequence>MADTYDERFQKGIEKMQSLGESMEETINQHRKKPKLVCNNTALKILIQKAQNLYNEMDCCQNEVDETTETLISDKTKAERKIQECEKKVATAENEIETLNVSIDIEERGIRVVTTAENEIETLNVSIDFEESGIRVCEQQIRKLEETLERGRRENFDRENRMRTNERVAVGSGAAFGVFGILGLVCPILFIPAAGMLVTSVVSSALASVEHDNEMKKYECEQQIRKLEETLERRRKENFDREKRMRTNERVAVGSEAAFGVFGILGLVCPILFIPAAGMLVTSVVSSVEHDNEMKKGEVNLAAIRNRIQNQKNEIVSYQSRIEKAKQSIEKNQKDIELLKIEIQHYETKIRKYLRMVSALILCKKILFHWLQFLNELTLSMNHLEYRFAAGTEMVAVKDTVAYQKYVQLLNGSDANKSLKAATKMRQITSTNITNEMNALSIEFGI</sequence>
<dbReference type="WBParaSite" id="PS1159_v2.g5845.t1">
    <property type="protein sequence ID" value="PS1159_v2.g5845.t1"/>
    <property type="gene ID" value="PS1159_v2.g5845"/>
</dbReference>
<accession>A0AC35GJ39</accession>
<proteinExistence type="predicted"/>
<dbReference type="Proteomes" id="UP000887580">
    <property type="component" value="Unplaced"/>
</dbReference>
<reference evidence="2" key="1">
    <citation type="submission" date="2022-11" db="UniProtKB">
        <authorList>
            <consortium name="WormBaseParasite"/>
        </authorList>
    </citation>
    <scope>IDENTIFICATION</scope>
</reference>
<name>A0AC35GJ39_9BILA</name>